<protein>
    <submittedName>
        <fullName evidence="1">Uncharacterized protein</fullName>
    </submittedName>
</protein>
<dbReference type="AlphaFoldDB" id="A0A0K2TZ37"/>
<reference evidence="1" key="1">
    <citation type="submission" date="2014-05" db="EMBL/GenBank/DDBJ databases">
        <authorList>
            <person name="Chronopoulou M."/>
        </authorList>
    </citation>
    <scope>NUCLEOTIDE SEQUENCE</scope>
    <source>
        <tissue evidence="1">Whole organism</tissue>
    </source>
</reference>
<sequence length="32" mass="3802">MLWDLSKGYYFSSVGNMIRLPWDFKLSSSFLL</sequence>
<organism evidence="1">
    <name type="scientific">Lepeophtheirus salmonis</name>
    <name type="common">Salmon louse</name>
    <name type="synonym">Caligus salmonis</name>
    <dbReference type="NCBI Taxonomy" id="72036"/>
    <lineage>
        <taxon>Eukaryota</taxon>
        <taxon>Metazoa</taxon>
        <taxon>Ecdysozoa</taxon>
        <taxon>Arthropoda</taxon>
        <taxon>Crustacea</taxon>
        <taxon>Multicrustacea</taxon>
        <taxon>Hexanauplia</taxon>
        <taxon>Copepoda</taxon>
        <taxon>Siphonostomatoida</taxon>
        <taxon>Caligidae</taxon>
        <taxon>Lepeophtheirus</taxon>
    </lineage>
</organism>
<dbReference type="EMBL" id="HACA01013576">
    <property type="protein sequence ID" value="CDW30937.1"/>
    <property type="molecule type" value="Transcribed_RNA"/>
</dbReference>
<evidence type="ECO:0000313" key="1">
    <source>
        <dbReference type="EMBL" id="CDW30937.1"/>
    </source>
</evidence>
<proteinExistence type="predicted"/>
<accession>A0A0K2TZ37</accession>
<name>A0A0K2TZ37_LEPSM</name>